<dbReference type="Pfam" id="PF08808">
    <property type="entry name" value="RES"/>
    <property type="match status" value="1"/>
</dbReference>
<sequence length="272" mass="30540">MFISDLVVLDSGSEFVTDDSLGPTFKSHRDYYHFRREVMKSRRYIGSPETVAFLQAVAATCYARESIVKLGAGLRRAQVAHGLRPIYQTGNDGEDIYIDDIECVANKARMMPLRDRASDGRVNPRGIPCLYMATNDATAVSEVRPAIGAYVTVAGMKCLRELKLIDCSVLAEKHFIYFNEPERAEMEDAVWSDIDRAFSAPVDRSDDAAEYAPTQILAELFRSLGYDGVAYKSAFGEDGYNVAIFNIDDFEVGWCRLFKVKDITHKIEQQPD</sequence>
<name>A0A011UL92_9HYPH</name>
<evidence type="ECO:0000313" key="2">
    <source>
        <dbReference type="EMBL" id="EXL06678.1"/>
    </source>
</evidence>
<evidence type="ECO:0000259" key="1">
    <source>
        <dbReference type="SMART" id="SM00953"/>
    </source>
</evidence>
<feature type="domain" description="RES" evidence="1">
    <location>
        <begin position="105"/>
        <end position="253"/>
    </location>
</feature>
<dbReference type="eggNOG" id="ENOG502Z9NV">
    <property type="taxonomic scope" value="Bacteria"/>
</dbReference>
<gene>
    <name evidence="2" type="ORF">BG36_06445</name>
</gene>
<organism evidence="2 3">
    <name type="scientific">Aquamicrobium defluvii</name>
    <dbReference type="NCBI Taxonomy" id="69279"/>
    <lineage>
        <taxon>Bacteria</taxon>
        <taxon>Pseudomonadati</taxon>
        <taxon>Pseudomonadota</taxon>
        <taxon>Alphaproteobacteria</taxon>
        <taxon>Hyphomicrobiales</taxon>
        <taxon>Phyllobacteriaceae</taxon>
        <taxon>Aquamicrobium</taxon>
    </lineage>
</organism>
<accession>A0A011UL92</accession>
<reference evidence="2 3" key="1">
    <citation type="submission" date="2014-02" db="EMBL/GenBank/DDBJ databases">
        <title>Aquamicrobium defluvii Genome sequencing.</title>
        <authorList>
            <person name="Wang X."/>
        </authorList>
    </citation>
    <scope>NUCLEOTIDE SEQUENCE [LARGE SCALE GENOMIC DNA]</scope>
    <source>
        <strain evidence="2 3">W13Z1</strain>
    </source>
</reference>
<dbReference type="AlphaFoldDB" id="A0A011UL92"/>
<dbReference type="Proteomes" id="UP000019849">
    <property type="component" value="Unassembled WGS sequence"/>
</dbReference>
<dbReference type="PATRIC" id="fig|69279.3.peg.2676"/>
<dbReference type="HOGENOM" id="CLU_084494_0_0_5"/>
<dbReference type="EMBL" id="JENY01000016">
    <property type="protein sequence ID" value="EXL06678.1"/>
    <property type="molecule type" value="Genomic_DNA"/>
</dbReference>
<protein>
    <recommendedName>
        <fullName evidence="1">RES domain-containing protein</fullName>
    </recommendedName>
</protein>
<evidence type="ECO:0000313" key="3">
    <source>
        <dbReference type="Proteomes" id="UP000019849"/>
    </source>
</evidence>
<dbReference type="SMART" id="SM00953">
    <property type="entry name" value="RES"/>
    <property type="match status" value="1"/>
</dbReference>
<comment type="caution">
    <text evidence="2">The sequence shown here is derived from an EMBL/GenBank/DDBJ whole genome shotgun (WGS) entry which is preliminary data.</text>
</comment>
<proteinExistence type="predicted"/>
<dbReference type="InterPro" id="IPR014914">
    <property type="entry name" value="RES_dom"/>
</dbReference>